<feature type="compositionally biased region" description="Low complexity" evidence="1">
    <location>
        <begin position="7"/>
        <end position="23"/>
    </location>
</feature>
<dbReference type="RefSeq" id="WP_068769554.1">
    <property type="nucleotide sequence ID" value="NZ_KV441839.1"/>
</dbReference>
<proteinExistence type="predicted"/>
<feature type="region of interest" description="Disordered" evidence="1">
    <location>
        <begin position="1"/>
        <end position="25"/>
    </location>
</feature>
<gene>
    <name evidence="2" type="ORF">AW736_07475</name>
</gene>
<evidence type="ECO:0008006" key="4">
    <source>
        <dbReference type="Google" id="ProtNLM"/>
    </source>
</evidence>
<dbReference type="STRING" id="1184151.AW736_07475"/>
<comment type="caution">
    <text evidence="2">The sequence shown here is derived from an EMBL/GenBank/DDBJ whole genome shotgun (WGS) entry which is preliminary data.</text>
</comment>
<evidence type="ECO:0000313" key="3">
    <source>
        <dbReference type="Proteomes" id="UP000078486"/>
    </source>
</evidence>
<evidence type="ECO:0000313" key="2">
    <source>
        <dbReference type="EMBL" id="OAM90624.1"/>
    </source>
</evidence>
<evidence type="ECO:0000256" key="1">
    <source>
        <dbReference type="SAM" id="MobiDB-lite"/>
    </source>
</evidence>
<reference evidence="2 3" key="1">
    <citation type="submission" date="2016-01" db="EMBL/GenBank/DDBJ databases">
        <title>High potential of lignocellulose degradation of a new Verrucomicrobia species.</title>
        <authorList>
            <person name="Wang Y."/>
            <person name="Shi Y."/>
            <person name="Qiu Z."/>
            <person name="Liu S."/>
            <person name="Yang H."/>
        </authorList>
    </citation>
    <scope>NUCLEOTIDE SEQUENCE [LARGE SCALE GENOMIC DNA]</scope>
    <source>
        <strain evidence="2 3">TSB47</strain>
    </source>
</reference>
<name>A0A178IL80_9BACT</name>
<protein>
    <recommendedName>
        <fullName evidence="4">Autotransporter domain-containing protein</fullName>
    </recommendedName>
</protein>
<accession>A0A178IL80</accession>
<dbReference type="Proteomes" id="UP000078486">
    <property type="component" value="Unassembled WGS sequence"/>
</dbReference>
<dbReference type="EMBL" id="LRRQ01000054">
    <property type="protein sequence ID" value="OAM90624.1"/>
    <property type="molecule type" value="Genomic_DNA"/>
</dbReference>
<keyword evidence="3" id="KW-1185">Reference proteome</keyword>
<sequence length="3226" mass="310733">MAGSGGSATDAGATSGDPGNAGTAAGGGASGVGGAMGGITLQNLELSTAGSQTYDSNVAISGSVALATGATGTIAFAGNVAPGAGPAPSLTIAGAREISFGGALGNSGGTGFESISVTGSLVKLGGNTAFTTTGDQLWSGSLQFTGNSFTARAGGDLVFDGGINNTGLALTLDGDAVTLLRDLNIASVAVTGTNGIAVSGVSITTANAQTYNQSVTLAGDVTFASTVGGITFAAGIVNPGAGDLAIKSNGSIQLGGGASLADGDISLTATTGNIVSNAQITAVGGSFSATAATGAITLGGVLTGSSQTYAARSFTGTGLLQTLDAGAGIAINATAGNITLSGVGGIDSAGAFSATASGAFNAATAANTITAAGNIGVTAGSMTLGAEVRSTGGDIALRSDSGNIALSGGSLIDAAGVFSATSYGAFATATAANTIDAGGNISITARGNVSLAGDITSDAGGIALTSSNGGVSFVNATSLLGAQTHTARNGGITYTGTASGASVAFDTGGLLTLGALISGTDISITAGSLNITNLLQTANAAAGDITLNATAGDITLSSGGRIDAAGTFTATTSGNFTTGGAGNTITAGGDVSLFANAHIILNGAVTAAGGVALENLLGHITLNAPLTARGGDIGITSERGLITAGAAVSATAGAVTMTNREGNIIVGDVASGSAQAYHAGNNFTGTGLLRTTASGEGITIETGGLVEGGIAFTGNGAVDSSGAFSATAAGGFATAGAANTITAAGPVGIRADGSGGIALAGAVTSAGDSILLTAANGGIIASSSLTAAGALTAVSGSALTVGAVTTAGSQSYTYYGAFTATSGTLRTTGAGSGIGLRQMVKATNDAYTGDIAIKDADTAGAFSATGGRFTLLTGGTLRAGGDVAISNPVPSGYTYADSWFTAIDGDIVSTGGGVRLVSGRGVLNLNGSITSRGAQYYESWKTAATGTFVTTDPGTGDISFNYNGSWAGPSLDFAATTRVDAARDLLITYPSSSSGTITLPAGAYFRGGNSIKLHIPAVSAIRLLADLVAGDGGIDLSSNGSLTLANVTTTGTQSFRAGGITLTGTLGGTGDILLRASAGNITFAGPDAIVSTGGNFTGSTVGNFLTGNAANTIAADGGISIFAAAMSLRGAVTSTAGDIALTAAAGDISVAAQLTAAAGSLTATAANGAITVGDVQTGAGQTYAAAGFTGTGLLKTTGAGAGIAINATNGNILLSGTGTVDSAGAFSATAAGNFTTAGAANTIATAGAVSIRADGFGAGITLNGALASATGGVTLRAAGSLTANAPITSSLTGTDGVSLTAADGMLRISDVASGGAQDYYGWFGVIVGGSLKTLDAGAGDIALAAGSGDLAISGSGLVDSAAGLTAHADVGSLVTAGSANTLSAAGDITLASGNDIELNAAVVSATGNIELDAATGNILANARLTAAGSLSATAANGSITVGDVLTGSSQTHAAVGFTGTGLLKTTGADADVLIDVTGAAQFSGSGRVESARDIGIAAGSLLTAGTLNTLTAWRDIVLGADGDITLRGDLAAASGGSGGITATATNGSLDAGPIAATSDGDQSYAAGGDLVLPGDIVTGTGGLTASAGGDLTLRNITGGKSLGFSGSNIFVTGTLKTTTVAGDVTLAASHSIAFLDTGSGAGALDAAGAFTADSGWFSTGSAANTLAAAGAIAITATLGDIMLNGAVANTDGGIALTSRAGDIFATAQLTSANAGLAATATAGAVTLAGVQTRTAQRYTGASFTGTGLLKTTDAATGDIVFDITNGATLSGADGRIDAAGKLTADVGAFATAGTANTVTTGRDIAITATTGDIIFNGAVTSATGGIVLAATLGDILSTAQLTVAAGNLAATATAGAITIGGVQTSGAQNYTAANFTGTGLLKTTDAATGDIMFNVTNAARLDGVDGRIDAAGRLTAVAGSFTTAGMANTITTGDAIALTATTGDITLHGAVANTDGGIALTSLAGNILATAQLTSANAGLAATATAGAVTLAGVQTRTAQRYTGASFTGTGLLKTTDAATGDIVFDITNGATLSGADGRIDAAGKLTADVGAFATAGTANTVTTGRDIAITATTGDIIFNGAVTSATGGIVLAATLGDILSTAQLTVDAGNLAATATAGAVTVGGVQTSGAQNYTAANFTGTGLLQTTTAATGDIVFEITNDAQLSGADGRVESARGLTVTAGSFTTAGTANTLAAGQAVALTAATGGIALNGAVANIAGGITLAALNGDILSTAQITSVNAGLTATATAGAIALAGAQTRTAQTYTGASFTGTGLLKTTDAATGDIAFNITDVAILSGADGRIDSARGLTFTAGSLVTDGAANTLTAARAIALTAATGGITLNGAVVNAAGDITLTAADGVFATAAISAANGSVDVWAKGAAGIALVNVASSGSQHLVADTGGIAVTGLLDAGGDLVISATAGAVEFSGGGVIDARGLFTAGALSFATAGTANTIAAGQSAVITASSGDITLNGALVSGSGGIALATTAGGGVALTARVSADAGMVDIGTTGTGGISVVDVSSAGRQNYVTTGGDITVSGLLRPATAGAGIVFSTTTAGIAGMTTIKSGAAVELSNAELLVRGGFTLEAGGGVRAQNGVFIDAAGREVILGALLGGASGVLDTINIAGAGSIGTVGIETTGTQFLGTEGGDIEVTGLLKSAASGAAIQFMTAGAGDATVGMATVRSGGGIEVANGSLDVIGGLTMETGATLRVGGADGVDIDGRGRAAAFHIALGGAGNELSKIRIRNAGDILLSGVTTTGDQFYHFDDGAAMRLDGALIATGTGSITITNDRVTHADWATIFSTAPGGIHIETVSGDIHVSEFNTMLSFDNGQPDLAAGDIFIKSTQGAVAVSNMIASHKIELTASPVNGKGLTLLGTHYQAGTMYCYAIYNGEQAFIPTASFFVPNNPTLIITGKNEARMPWLTQIRLHAYLDGAFSEATGRVVPELFSLVSADLTPWDSIFHGGLYYGSTYPGWLIASADAIQNTVASNPYERALELAALEENMQAALASFMSDTDTANRISGATRDELVSVGIFSRRPTAGEHLSRTHYRGLFQQIIQSEDRTPEMFLVVDGRISEANARTAVELYHNTFMRRGDDGSLVSRVPEIQAALQACIRVFRAENSGADPSEFAGYVRGRAAGNADAALVCEFIDGTRRLFGHISGIGLTRNEIAAAKSVLIRPLRAPGLPAGAIRDLIEPPATATARAPLPGQPVILSQNVTAY</sequence>
<organism evidence="2 3">
    <name type="scientific">Termitidicoccus mucosus</name>
    <dbReference type="NCBI Taxonomy" id="1184151"/>
    <lineage>
        <taxon>Bacteria</taxon>
        <taxon>Pseudomonadati</taxon>
        <taxon>Verrucomicrobiota</taxon>
        <taxon>Opitutia</taxon>
        <taxon>Opitutales</taxon>
        <taxon>Opitutaceae</taxon>
        <taxon>Termitidicoccus</taxon>
    </lineage>
</organism>